<gene>
    <name evidence="11" type="ORF">ACFOMG_09560</name>
</gene>
<keyword evidence="8" id="KW-0460">Magnesium</keyword>
<dbReference type="InterPro" id="IPR017850">
    <property type="entry name" value="Alkaline_phosphatase_core_sf"/>
</dbReference>
<dbReference type="InterPro" id="IPR001952">
    <property type="entry name" value="Alkaline_phosphatase"/>
</dbReference>
<dbReference type="PROSITE" id="PS00123">
    <property type="entry name" value="ALKALINE_PHOSPHATASE"/>
    <property type="match status" value="1"/>
</dbReference>
<comment type="similarity">
    <text evidence="3 9">Belongs to the alkaline phosphatase family.</text>
</comment>
<dbReference type="SUPFAM" id="SSF53649">
    <property type="entry name" value="Alkaline phosphatase-like"/>
    <property type="match status" value="1"/>
</dbReference>
<feature type="signal peptide" evidence="10">
    <location>
        <begin position="1"/>
        <end position="19"/>
    </location>
</feature>
<accession>A0ABV7VUW5</accession>
<comment type="cofactor">
    <cofactor evidence="2">
        <name>Zn(2+)</name>
        <dbReference type="ChEBI" id="CHEBI:29105"/>
    </cofactor>
</comment>
<proteinExistence type="inferred from homology"/>
<keyword evidence="4" id="KW-0597">Phosphoprotein</keyword>
<evidence type="ECO:0000256" key="8">
    <source>
        <dbReference type="ARBA" id="ARBA00022842"/>
    </source>
</evidence>
<dbReference type="Proteomes" id="UP001595722">
    <property type="component" value="Unassembled WGS sequence"/>
</dbReference>
<name>A0ABV7VUW5_9GAMM</name>
<keyword evidence="7" id="KW-0862">Zinc</keyword>
<dbReference type="PRINTS" id="PR00113">
    <property type="entry name" value="ALKPHPHTASE"/>
</dbReference>
<dbReference type="Pfam" id="PF00245">
    <property type="entry name" value="Alk_phosphatase"/>
    <property type="match status" value="1"/>
</dbReference>
<dbReference type="PANTHER" id="PTHR11596:SF5">
    <property type="entry name" value="ALKALINE PHOSPHATASE"/>
    <property type="match status" value="1"/>
</dbReference>
<keyword evidence="12" id="KW-1185">Reference proteome</keyword>
<evidence type="ECO:0000256" key="10">
    <source>
        <dbReference type="SAM" id="SignalP"/>
    </source>
</evidence>
<evidence type="ECO:0000313" key="11">
    <source>
        <dbReference type="EMBL" id="MFC3680341.1"/>
    </source>
</evidence>
<evidence type="ECO:0000256" key="6">
    <source>
        <dbReference type="ARBA" id="ARBA00022801"/>
    </source>
</evidence>
<feature type="chain" id="PRO_5046320172" evidence="10">
    <location>
        <begin position="20"/>
        <end position="581"/>
    </location>
</feature>
<evidence type="ECO:0000256" key="7">
    <source>
        <dbReference type="ARBA" id="ARBA00022833"/>
    </source>
</evidence>
<sequence length="581" mass="62648">MKMLTKLSAAVLTASMLTACGSDSDSDNKSEPAGSQGQVKNLILMIGDGMGAQQVGILEEYARRSPANAAHIDRVTGLQKLAENGSLGLSMTAPMGTNAGLVVDSACSATQLATGQGSISEAVGLDDNGNKVETILEKARKMGKATGLITDTRLTHATPAGFAAHRPHRSLENDIAEDLLAAQVDVLLGGGSRHWVHDPLAGVDLTGMDDDQKKALRKEKFAELATELNAPSHVIKKTKRSLDDDRRLLTEAKNAGYALAFDRTQMNAVSGGKLLGLFDDSAMNDGIEYTHCKNAATVEPGNKCADEPSLKEMTKKALDILSQDPDGFFLMVEGGQIDWAGHINDAGWLLHEMLKFDEAVQAVYEWVAERDDTLVVVTADHETGGFGVAYHKHDIPQAKTLAGDGMVNSDGSARDYKPNYNFGSLATLDKIYAQKRSFYDILDSVNGDWDFSNSSAAAWVEEVNASVHEDFRIDNESGERIAARYDVPVEEQHPDHGYLKATNIPLFNDFSDFYVYADEDTGALIGRELAAKQSVTWGNGTHTAAPVPVYAFGPEAITKQFSTLQHHTDIGQKMMAALIAE</sequence>
<comment type="cofactor">
    <cofactor evidence="1">
        <name>Mg(2+)</name>
        <dbReference type="ChEBI" id="CHEBI:18420"/>
    </cofactor>
</comment>
<dbReference type="Gene3D" id="3.40.720.10">
    <property type="entry name" value="Alkaline Phosphatase, subunit A"/>
    <property type="match status" value="2"/>
</dbReference>
<keyword evidence="6" id="KW-0378">Hydrolase</keyword>
<reference evidence="12" key="1">
    <citation type="journal article" date="2019" name="Int. J. Syst. Evol. Microbiol.">
        <title>The Global Catalogue of Microorganisms (GCM) 10K type strain sequencing project: providing services to taxonomists for standard genome sequencing and annotation.</title>
        <authorList>
            <consortium name="The Broad Institute Genomics Platform"/>
            <consortium name="The Broad Institute Genome Sequencing Center for Infectious Disease"/>
            <person name="Wu L."/>
            <person name="Ma J."/>
        </authorList>
    </citation>
    <scope>NUCLEOTIDE SEQUENCE [LARGE SCALE GENOMIC DNA]</scope>
    <source>
        <strain evidence="12">KCTC 42424</strain>
    </source>
</reference>
<dbReference type="PROSITE" id="PS51257">
    <property type="entry name" value="PROKAR_LIPOPROTEIN"/>
    <property type="match status" value="1"/>
</dbReference>
<dbReference type="EMBL" id="JBHRYB010000007">
    <property type="protein sequence ID" value="MFC3680341.1"/>
    <property type="molecule type" value="Genomic_DNA"/>
</dbReference>
<protein>
    <submittedName>
        <fullName evidence="11">Alkaline phosphatase</fullName>
    </submittedName>
</protein>
<organism evidence="11 12">
    <name type="scientific">Bacterioplanoides pacificum</name>
    <dbReference type="NCBI Taxonomy" id="1171596"/>
    <lineage>
        <taxon>Bacteria</taxon>
        <taxon>Pseudomonadati</taxon>
        <taxon>Pseudomonadota</taxon>
        <taxon>Gammaproteobacteria</taxon>
        <taxon>Oceanospirillales</taxon>
        <taxon>Oceanospirillaceae</taxon>
        <taxon>Bacterioplanoides</taxon>
    </lineage>
</organism>
<dbReference type="RefSeq" id="WP_376866273.1">
    <property type="nucleotide sequence ID" value="NZ_JBHRYB010000007.1"/>
</dbReference>
<dbReference type="SMART" id="SM00098">
    <property type="entry name" value="alkPPc"/>
    <property type="match status" value="1"/>
</dbReference>
<keyword evidence="5" id="KW-0479">Metal-binding</keyword>
<evidence type="ECO:0000256" key="2">
    <source>
        <dbReference type="ARBA" id="ARBA00001947"/>
    </source>
</evidence>
<dbReference type="CDD" id="cd16012">
    <property type="entry name" value="ALP"/>
    <property type="match status" value="1"/>
</dbReference>
<evidence type="ECO:0000256" key="9">
    <source>
        <dbReference type="RuleBase" id="RU003946"/>
    </source>
</evidence>
<keyword evidence="10" id="KW-0732">Signal</keyword>
<dbReference type="PANTHER" id="PTHR11596">
    <property type="entry name" value="ALKALINE PHOSPHATASE"/>
    <property type="match status" value="1"/>
</dbReference>
<comment type="caution">
    <text evidence="11">The sequence shown here is derived from an EMBL/GenBank/DDBJ whole genome shotgun (WGS) entry which is preliminary data.</text>
</comment>
<evidence type="ECO:0000313" key="12">
    <source>
        <dbReference type="Proteomes" id="UP001595722"/>
    </source>
</evidence>
<evidence type="ECO:0000256" key="1">
    <source>
        <dbReference type="ARBA" id="ARBA00001946"/>
    </source>
</evidence>
<evidence type="ECO:0000256" key="5">
    <source>
        <dbReference type="ARBA" id="ARBA00022723"/>
    </source>
</evidence>
<evidence type="ECO:0000256" key="3">
    <source>
        <dbReference type="ARBA" id="ARBA00005984"/>
    </source>
</evidence>
<evidence type="ECO:0000256" key="4">
    <source>
        <dbReference type="ARBA" id="ARBA00022553"/>
    </source>
</evidence>
<dbReference type="InterPro" id="IPR018299">
    <property type="entry name" value="Alkaline_phosphatase_AS"/>
</dbReference>